<gene>
    <name evidence="5" type="ORF">GSLYS_00007566001</name>
</gene>
<comment type="caution">
    <text evidence="5">The sequence shown here is derived from an EMBL/GenBank/DDBJ whole genome shotgun (WGS) entry which is preliminary data.</text>
</comment>
<dbReference type="AlphaFoldDB" id="A0AAV2HMS5"/>
<dbReference type="GO" id="GO:0046872">
    <property type="term" value="F:metal ion binding"/>
    <property type="evidence" value="ECO:0007669"/>
    <property type="project" value="UniProtKB-KW"/>
</dbReference>
<dbReference type="Gene3D" id="2.170.150.70">
    <property type="match status" value="1"/>
</dbReference>
<sequence length="154" mass="17568">MRDSTNADISFFDASNVKKELIEHHGGCHCGTIRFKVLAPQHLDVFECNCSICIKKQNFHFIVPKANFQLLQGSDNITTYTFNTKQAKHTFCKTCGVQSFYTPRSNQDGIGVMPHCLDPGTILSVNTKKYDGQNWEESYQQSDITKYSLNRFDE</sequence>
<dbReference type="InterPro" id="IPR006913">
    <property type="entry name" value="CENP-V/GFA"/>
</dbReference>
<keyword evidence="6" id="KW-1185">Reference proteome</keyword>
<accession>A0AAV2HMS5</accession>
<evidence type="ECO:0000313" key="6">
    <source>
        <dbReference type="Proteomes" id="UP001497497"/>
    </source>
</evidence>
<evidence type="ECO:0000259" key="4">
    <source>
        <dbReference type="PROSITE" id="PS51891"/>
    </source>
</evidence>
<keyword evidence="2" id="KW-0479">Metal-binding</keyword>
<evidence type="ECO:0000313" key="5">
    <source>
        <dbReference type="EMBL" id="CAL1533606.1"/>
    </source>
</evidence>
<dbReference type="PANTHER" id="PTHR28620:SF1">
    <property type="entry name" value="CENP-V_GFA DOMAIN-CONTAINING PROTEIN"/>
    <property type="match status" value="1"/>
</dbReference>
<protein>
    <recommendedName>
        <fullName evidence="4">CENP-V/GFA domain-containing protein</fullName>
    </recommendedName>
</protein>
<dbReference type="PANTHER" id="PTHR28620">
    <property type="entry name" value="CENTROMERE PROTEIN V"/>
    <property type="match status" value="1"/>
</dbReference>
<name>A0AAV2HMS5_LYMST</name>
<dbReference type="Proteomes" id="UP001497497">
    <property type="component" value="Unassembled WGS sequence"/>
</dbReference>
<dbReference type="SUPFAM" id="SSF51316">
    <property type="entry name" value="Mss4-like"/>
    <property type="match status" value="1"/>
</dbReference>
<feature type="domain" description="CENP-V/GFA" evidence="4">
    <location>
        <begin position="24"/>
        <end position="136"/>
    </location>
</feature>
<evidence type="ECO:0000256" key="2">
    <source>
        <dbReference type="ARBA" id="ARBA00022723"/>
    </source>
</evidence>
<evidence type="ECO:0000256" key="3">
    <source>
        <dbReference type="ARBA" id="ARBA00022833"/>
    </source>
</evidence>
<evidence type="ECO:0000256" key="1">
    <source>
        <dbReference type="ARBA" id="ARBA00005495"/>
    </source>
</evidence>
<dbReference type="Pfam" id="PF04828">
    <property type="entry name" value="GFA"/>
    <property type="match status" value="1"/>
</dbReference>
<dbReference type="GO" id="GO:0016846">
    <property type="term" value="F:carbon-sulfur lyase activity"/>
    <property type="evidence" value="ECO:0007669"/>
    <property type="project" value="InterPro"/>
</dbReference>
<keyword evidence="3" id="KW-0862">Zinc</keyword>
<dbReference type="InterPro" id="IPR011057">
    <property type="entry name" value="Mss4-like_sf"/>
</dbReference>
<proteinExistence type="inferred from homology"/>
<reference evidence="5 6" key="1">
    <citation type="submission" date="2024-04" db="EMBL/GenBank/DDBJ databases">
        <authorList>
            <consortium name="Genoscope - CEA"/>
            <person name="William W."/>
        </authorList>
    </citation>
    <scope>NUCLEOTIDE SEQUENCE [LARGE SCALE GENOMIC DNA]</scope>
</reference>
<dbReference type="PROSITE" id="PS51891">
    <property type="entry name" value="CENP_V_GFA"/>
    <property type="match status" value="1"/>
</dbReference>
<dbReference type="EMBL" id="CAXITT010000147">
    <property type="protein sequence ID" value="CAL1533606.1"/>
    <property type="molecule type" value="Genomic_DNA"/>
</dbReference>
<dbReference type="InterPro" id="IPR052355">
    <property type="entry name" value="CENP-V-like"/>
</dbReference>
<organism evidence="5 6">
    <name type="scientific">Lymnaea stagnalis</name>
    <name type="common">Great pond snail</name>
    <name type="synonym">Helix stagnalis</name>
    <dbReference type="NCBI Taxonomy" id="6523"/>
    <lineage>
        <taxon>Eukaryota</taxon>
        <taxon>Metazoa</taxon>
        <taxon>Spiralia</taxon>
        <taxon>Lophotrochozoa</taxon>
        <taxon>Mollusca</taxon>
        <taxon>Gastropoda</taxon>
        <taxon>Heterobranchia</taxon>
        <taxon>Euthyneura</taxon>
        <taxon>Panpulmonata</taxon>
        <taxon>Hygrophila</taxon>
        <taxon>Lymnaeoidea</taxon>
        <taxon>Lymnaeidae</taxon>
        <taxon>Lymnaea</taxon>
    </lineage>
</organism>
<comment type="similarity">
    <text evidence="1">Belongs to the Gfa family.</text>
</comment>